<proteinExistence type="predicted"/>
<dbReference type="AlphaFoldDB" id="A0A0G4F1Y5"/>
<accession>A0A0G4F1Y5</accession>
<dbReference type="Gene3D" id="1.25.40.20">
    <property type="entry name" value="Ankyrin repeat-containing domain"/>
    <property type="match status" value="1"/>
</dbReference>
<gene>
    <name evidence="1" type="ORF">Cvel_14580</name>
</gene>
<evidence type="ECO:0000313" key="1">
    <source>
        <dbReference type="EMBL" id="CEM05359.1"/>
    </source>
</evidence>
<dbReference type="InterPro" id="IPR036770">
    <property type="entry name" value="Ankyrin_rpt-contain_sf"/>
</dbReference>
<dbReference type="VEuPathDB" id="CryptoDB:Cvel_14580"/>
<dbReference type="PhylomeDB" id="A0A0G4F1Y5"/>
<protein>
    <submittedName>
        <fullName evidence="1">Uncharacterized protein</fullName>
    </submittedName>
</protein>
<dbReference type="SUPFAM" id="SSF48403">
    <property type="entry name" value="Ankyrin repeat"/>
    <property type="match status" value="1"/>
</dbReference>
<reference evidence="1" key="1">
    <citation type="submission" date="2014-11" db="EMBL/GenBank/DDBJ databases">
        <authorList>
            <person name="Otto D Thomas"/>
            <person name="Naeem Raeece"/>
        </authorList>
    </citation>
    <scope>NUCLEOTIDE SEQUENCE</scope>
</reference>
<organism evidence="1">
    <name type="scientific">Chromera velia CCMP2878</name>
    <dbReference type="NCBI Taxonomy" id="1169474"/>
    <lineage>
        <taxon>Eukaryota</taxon>
        <taxon>Sar</taxon>
        <taxon>Alveolata</taxon>
        <taxon>Colpodellida</taxon>
        <taxon>Chromeraceae</taxon>
        <taxon>Chromera</taxon>
    </lineage>
</organism>
<sequence>MNPYPYKEEYITEQAVELLVDRAVAASALDPSGNETSPFLIVYRLKNVNLVRMLGGKGGADPDVIEKSEEKGKSCLPIFAVVEKNRTRWLNHKADNGYSADTVEALADLGADLNKKDEDSDHSPLSLACRLQMRKTTEALIYESAALGGGGGTRRLPLIESLLLDDNGSLDLLSLLLESGVDPNEVGLLKGKGFGEGGLMVAPLQALSHRDLSMIYSLPKNQQQ</sequence>
<dbReference type="EMBL" id="CDMZ01000047">
    <property type="protein sequence ID" value="CEM05359.1"/>
    <property type="molecule type" value="Genomic_DNA"/>
</dbReference>
<name>A0A0G4F1Y5_9ALVE</name>